<gene>
    <name evidence="1" type="ORF">HK097_005705</name>
</gene>
<sequence>MSHDYNITSPTQALLPLGSSVVFHLRHVDAIPSRNTHHPPIPTGATSKLKDHRQMNSFVGSVGGSVAGAAVGGFFGSLAGSMVGAHVGGQLGGLDEQMRKGDLIVVGPRQKDRYLLRQMGDGSCWGEVRVGVVGRWEVCEVLSAGGGRIEWMGVVQYDVVG</sequence>
<evidence type="ECO:0000313" key="2">
    <source>
        <dbReference type="Proteomes" id="UP001212841"/>
    </source>
</evidence>
<dbReference type="Proteomes" id="UP001212841">
    <property type="component" value="Unassembled WGS sequence"/>
</dbReference>
<reference evidence="1" key="1">
    <citation type="submission" date="2020-05" db="EMBL/GenBank/DDBJ databases">
        <title>Phylogenomic resolution of chytrid fungi.</title>
        <authorList>
            <person name="Stajich J.E."/>
            <person name="Amses K."/>
            <person name="Simmons R."/>
            <person name="Seto K."/>
            <person name="Myers J."/>
            <person name="Bonds A."/>
            <person name="Quandt C.A."/>
            <person name="Barry K."/>
            <person name="Liu P."/>
            <person name="Grigoriev I."/>
            <person name="Longcore J.E."/>
            <person name="James T.Y."/>
        </authorList>
    </citation>
    <scope>NUCLEOTIDE SEQUENCE</scope>
    <source>
        <strain evidence="1">JEL0318</strain>
    </source>
</reference>
<organism evidence="1 2">
    <name type="scientific">Rhizophlyctis rosea</name>
    <dbReference type="NCBI Taxonomy" id="64517"/>
    <lineage>
        <taxon>Eukaryota</taxon>
        <taxon>Fungi</taxon>
        <taxon>Fungi incertae sedis</taxon>
        <taxon>Chytridiomycota</taxon>
        <taxon>Chytridiomycota incertae sedis</taxon>
        <taxon>Chytridiomycetes</taxon>
        <taxon>Rhizophlyctidales</taxon>
        <taxon>Rhizophlyctidaceae</taxon>
        <taxon>Rhizophlyctis</taxon>
    </lineage>
</organism>
<name>A0AAD5WY99_9FUNG</name>
<evidence type="ECO:0000313" key="1">
    <source>
        <dbReference type="EMBL" id="KAJ3029865.1"/>
    </source>
</evidence>
<dbReference type="EMBL" id="JADGJD010002676">
    <property type="protein sequence ID" value="KAJ3029865.1"/>
    <property type="molecule type" value="Genomic_DNA"/>
</dbReference>
<accession>A0AAD5WY99</accession>
<proteinExistence type="predicted"/>
<dbReference type="AlphaFoldDB" id="A0AAD5WY99"/>
<keyword evidence="2" id="KW-1185">Reference proteome</keyword>
<protein>
    <recommendedName>
        <fullName evidence="3">Glycine zipper 2TM domain-containing protein</fullName>
    </recommendedName>
</protein>
<comment type="caution">
    <text evidence="1">The sequence shown here is derived from an EMBL/GenBank/DDBJ whole genome shotgun (WGS) entry which is preliminary data.</text>
</comment>
<evidence type="ECO:0008006" key="3">
    <source>
        <dbReference type="Google" id="ProtNLM"/>
    </source>
</evidence>